<organism evidence="2 3">
    <name type="scientific">Escherichia coli</name>
    <dbReference type="NCBI Taxonomy" id="562"/>
    <lineage>
        <taxon>Bacteria</taxon>
        <taxon>Pseudomonadati</taxon>
        <taxon>Pseudomonadota</taxon>
        <taxon>Gammaproteobacteria</taxon>
        <taxon>Enterobacterales</taxon>
        <taxon>Enterobacteriaceae</taxon>
        <taxon>Escherichia</taxon>
    </lineage>
</organism>
<name>A0A376MT10_ECOLX</name>
<evidence type="ECO:0000313" key="2">
    <source>
        <dbReference type="EMBL" id="STG53558.1"/>
    </source>
</evidence>
<gene>
    <name evidence="2" type="ORF">NCTC11112_04104</name>
</gene>
<dbReference type="EMBL" id="UGAW01000001">
    <property type="protein sequence ID" value="STG53558.1"/>
    <property type="molecule type" value="Genomic_DNA"/>
</dbReference>
<evidence type="ECO:0000256" key="1">
    <source>
        <dbReference type="SAM" id="MobiDB-lite"/>
    </source>
</evidence>
<proteinExistence type="predicted"/>
<dbReference type="AlphaFoldDB" id="A0A376MT10"/>
<dbReference type="Proteomes" id="UP000254817">
    <property type="component" value="Unassembled WGS sequence"/>
</dbReference>
<protein>
    <submittedName>
        <fullName evidence="2">Putative truncated Rhs core protein</fullName>
    </submittedName>
</protein>
<feature type="region of interest" description="Disordered" evidence="1">
    <location>
        <begin position="107"/>
        <end position="139"/>
    </location>
</feature>
<feature type="region of interest" description="Disordered" evidence="1">
    <location>
        <begin position="40"/>
        <end position="66"/>
    </location>
</feature>
<evidence type="ECO:0000313" key="3">
    <source>
        <dbReference type="Proteomes" id="UP000254817"/>
    </source>
</evidence>
<accession>A0A376MT10</accession>
<reference evidence="2 3" key="1">
    <citation type="submission" date="2018-06" db="EMBL/GenBank/DDBJ databases">
        <authorList>
            <consortium name="Pathogen Informatics"/>
            <person name="Doyle S."/>
        </authorList>
    </citation>
    <scope>NUCLEOTIDE SEQUENCE [LARGE SCALE GENOMIC DNA]</scope>
    <source>
        <strain evidence="2 3">NCTC11112</strain>
    </source>
</reference>
<sequence length="139" mass="14595">MTMTPQAGWSAAPDTVTAIARKQSGFRWDSRDQLTGYCSAQGEQWEYPPRTPAADEQRNAATGRKSASRICGTATVLRNPGIPAMINLYSVRHLVFNGFELISPAVQPGTAGASVGGPAVGDTDESCGERPDGPSADAL</sequence>